<feature type="compositionally biased region" description="Polar residues" evidence="1">
    <location>
        <begin position="24"/>
        <end position="36"/>
    </location>
</feature>
<keyword evidence="4" id="KW-1185">Reference proteome</keyword>
<feature type="compositionally biased region" description="Pro residues" evidence="1">
    <location>
        <begin position="76"/>
        <end position="102"/>
    </location>
</feature>
<keyword evidence="2" id="KW-1133">Transmembrane helix</keyword>
<proteinExistence type="predicted"/>
<keyword evidence="2" id="KW-0472">Membrane</keyword>
<keyword evidence="2" id="KW-0812">Transmembrane</keyword>
<feature type="transmembrane region" description="Helical" evidence="2">
    <location>
        <begin position="158"/>
        <end position="178"/>
    </location>
</feature>
<reference evidence="3 4" key="1">
    <citation type="submission" date="2019-06" db="EMBL/GenBank/DDBJ databases">
        <title>Sequencing the genomes of 1000 actinobacteria strains.</title>
        <authorList>
            <person name="Klenk H.-P."/>
        </authorList>
    </citation>
    <scope>NUCLEOTIDE SEQUENCE [LARGE SCALE GENOMIC DNA]</scope>
    <source>
        <strain evidence="3 4">DSM 43186</strain>
    </source>
</reference>
<evidence type="ECO:0000256" key="1">
    <source>
        <dbReference type="SAM" id="MobiDB-lite"/>
    </source>
</evidence>
<dbReference type="RefSeq" id="WP_189136179.1">
    <property type="nucleotide sequence ID" value="NZ_BMPV01000002.1"/>
</dbReference>
<comment type="caution">
    <text evidence="3">The sequence shown here is derived from an EMBL/GenBank/DDBJ whole genome shotgun (WGS) entry which is preliminary data.</text>
</comment>
<feature type="compositionally biased region" description="Pro residues" evidence="1">
    <location>
        <begin position="49"/>
        <end position="63"/>
    </location>
</feature>
<sequence>MSLFRRNPSPQDGADRPGPDASPAGTSSDAGETTSWFEPVTRPVRPGAGPRPTPHHPPAPPAMPGDRTPSSGSSWPPAPAPGPVAGPPPAGPVPGDPAPAVPPGYGTAALAADRPRTGDRPGGGPPDAAPDGAPPAEAREPGRRGATHRRPMRKGRRLVLQLLAAVILTTAWLGVRLMDELIRFEMMEPSPKIRNVPVGETVAAGHARWRLVSIERMQNPPPGTRPDRTWLTIKLEVTPVDKEGTNYRLGTPPMELHDEAGHVWHVEVLQRPDKEMQPGRTDEFTLVAVAPNHLADRVEPVLWVDGNAGSGLALRFDR</sequence>
<accession>A0A543J2Y4</accession>
<name>A0A543J2Y4_9ACTN</name>
<protein>
    <recommendedName>
        <fullName evidence="5">DUF4352 domain-containing protein</fullName>
    </recommendedName>
</protein>
<feature type="compositionally biased region" description="Low complexity" evidence="1">
    <location>
        <begin position="64"/>
        <end position="75"/>
    </location>
</feature>
<evidence type="ECO:0000313" key="4">
    <source>
        <dbReference type="Proteomes" id="UP000319213"/>
    </source>
</evidence>
<dbReference type="Proteomes" id="UP000319213">
    <property type="component" value="Unassembled WGS sequence"/>
</dbReference>
<evidence type="ECO:0008006" key="5">
    <source>
        <dbReference type="Google" id="ProtNLM"/>
    </source>
</evidence>
<dbReference type="EMBL" id="VFPQ01000001">
    <property type="protein sequence ID" value="TQM77189.1"/>
    <property type="molecule type" value="Genomic_DNA"/>
</dbReference>
<feature type="region of interest" description="Disordered" evidence="1">
    <location>
        <begin position="1"/>
        <end position="152"/>
    </location>
</feature>
<organism evidence="3 4">
    <name type="scientific">Thermopolyspora flexuosa</name>
    <dbReference type="NCBI Taxonomy" id="103836"/>
    <lineage>
        <taxon>Bacteria</taxon>
        <taxon>Bacillati</taxon>
        <taxon>Actinomycetota</taxon>
        <taxon>Actinomycetes</taxon>
        <taxon>Streptosporangiales</taxon>
        <taxon>Streptosporangiaceae</taxon>
        <taxon>Thermopolyspora</taxon>
    </lineage>
</organism>
<gene>
    <name evidence="3" type="ORF">FHX40_3945</name>
</gene>
<evidence type="ECO:0000313" key="3">
    <source>
        <dbReference type="EMBL" id="TQM77189.1"/>
    </source>
</evidence>
<evidence type="ECO:0000256" key="2">
    <source>
        <dbReference type="SAM" id="Phobius"/>
    </source>
</evidence>
<dbReference type="AlphaFoldDB" id="A0A543J2Y4"/>